<evidence type="ECO:0000256" key="6">
    <source>
        <dbReference type="SAM" id="Phobius"/>
    </source>
</evidence>
<evidence type="ECO:0000313" key="7">
    <source>
        <dbReference type="EMBL" id="HGT83208.1"/>
    </source>
</evidence>
<feature type="transmembrane region" description="Helical" evidence="6">
    <location>
        <begin position="120"/>
        <end position="139"/>
    </location>
</feature>
<evidence type="ECO:0000256" key="2">
    <source>
        <dbReference type="ARBA" id="ARBA00022692"/>
    </source>
</evidence>
<evidence type="ECO:0000256" key="5">
    <source>
        <dbReference type="SAM" id="Coils"/>
    </source>
</evidence>
<accession>A0A7J3M3C2</accession>
<dbReference type="PANTHER" id="PTHR42198">
    <property type="entry name" value="INTEGRAL MEMBRANE PROTEIN"/>
    <property type="match status" value="1"/>
</dbReference>
<feature type="coiled-coil region" evidence="5">
    <location>
        <begin position="74"/>
        <end position="123"/>
    </location>
</feature>
<dbReference type="AlphaFoldDB" id="A0A7J3M3C2"/>
<protein>
    <submittedName>
        <fullName evidence="7">DUF106 domain-containing protein</fullName>
    </submittedName>
</protein>
<comment type="caution">
    <text evidence="7">The sequence shown here is derived from an EMBL/GenBank/DDBJ whole genome shotgun (WGS) entry which is preliminary data.</text>
</comment>
<dbReference type="EMBL" id="DSYZ01000109">
    <property type="protein sequence ID" value="HGT83208.1"/>
    <property type="molecule type" value="Genomic_DNA"/>
</dbReference>
<feature type="transmembrane region" description="Helical" evidence="6">
    <location>
        <begin position="12"/>
        <end position="34"/>
    </location>
</feature>
<name>A0A7J3M3C2_ARCFL</name>
<dbReference type="SMART" id="SM01415">
    <property type="entry name" value="DUF106"/>
    <property type="match status" value="1"/>
</dbReference>
<keyword evidence="5" id="KW-0175">Coiled coil</keyword>
<dbReference type="InterPro" id="IPR038978">
    <property type="entry name" value="MJ0935"/>
</dbReference>
<sequence>MKSFVSKVAMVFGFMLFFGIVFSYEFRIALALFLETIFSPLVSLQFHVLVLVMAILTAFYSNLIQKFTVNYERMKEIQKKVSEYQKEYIEAMKQKNQYKLKQLEQKKEEMKLMQSELMSMQFKPMSYTFIVTIPIWAWLWERAYLSYRNVKFGEAILEGFHINNDLFQITSPFWGTIHVNDFIAIFPWWLLWYLLCSIVFGQIFKKAMKVGV</sequence>
<organism evidence="7">
    <name type="scientific">Archaeoglobus fulgidus</name>
    <dbReference type="NCBI Taxonomy" id="2234"/>
    <lineage>
        <taxon>Archaea</taxon>
        <taxon>Methanobacteriati</taxon>
        <taxon>Methanobacteriota</taxon>
        <taxon>Archaeoglobi</taxon>
        <taxon>Archaeoglobales</taxon>
        <taxon>Archaeoglobaceae</taxon>
        <taxon>Archaeoglobus</taxon>
    </lineage>
</organism>
<keyword evidence="4 6" id="KW-0472">Membrane</keyword>
<dbReference type="GO" id="GO:0016020">
    <property type="term" value="C:membrane"/>
    <property type="evidence" value="ECO:0007669"/>
    <property type="project" value="UniProtKB-SubCell"/>
</dbReference>
<dbReference type="Pfam" id="PF01956">
    <property type="entry name" value="EMC3_TMCO1"/>
    <property type="match status" value="1"/>
</dbReference>
<evidence type="ECO:0000256" key="1">
    <source>
        <dbReference type="ARBA" id="ARBA00004141"/>
    </source>
</evidence>
<evidence type="ECO:0000256" key="3">
    <source>
        <dbReference type="ARBA" id="ARBA00022989"/>
    </source>
</evidence>
<keyword evidence="3 6" id="KW-1133">Transmembrane helix</keyword>
<dbReference type="InterPro" id="IPR002809">
    <property type="entry name" value="EMC3/TMCO1"/>
</dbReference>
<reference evidence="7" key="1">
    <citation type="journal article" date="2020" name="mSystems">
        <title>Genome- and Community-Level Interaction Insights into Carbon Utilization and Element Cycling Functions of Hydrothermarchaeota in Hydrothermal Sediment.</title>
        <authorList>
            <person name="Zhou Z."/>
            <person name="Liu Y."/>
            <person name="Xu W."/>
            <person name="Pan J."/>
            <person name="Luo Z.H."/>
            <person name="Li M."/>
        </authorList>
    </citation>
    <scope>NUCLEOTIDE SEQUENCE [LARGE SCALE GENOMIC DNA]</scope>
    <source>
        <strain evidence="7">SpSt-587</strain>
    </source>
</reference>
<dbReference type="PANTHER" id="PTHR42198:SF1">
    <property type="entry name" value="INTEGRAL MEMBRANE PROTEIN"/>
    <property type="match status" value="1"/>
</dbReference>
<gene>
    <name evidence="7" type="ORF">ENT52_05725</name>
</gene>
<feature type="transmembrane region" description="Helical" evidence="6">
    <location>
        <begin position="46"/>
        <end position="64"/>
    </location>
</feature>
<keyword evidence="2 6" id="KW-0812">Transmembrane</keyword>
<comment type="subcellular location">
    <subcellularLocation>
        <location evidence="1">Membrane</location>
        <topology evidence="1">Multi-pass membrane protein</topology>
    </subcellularLocation>
</comment>
<evidence type="ECO:0000256" key="4">
    <source>
        <dbReference type="ARBA" id="ARBA00023136"/>
    </source>
</evidence>
<proteinExistence type="predicted"/>
<feature type="transmembrane region" description="Helical" evidence="6">
    <location>
        <begin position="182"/>
        <end position="204"/>
    </location>
</feature>